<evidence type="ECO:0000313" key="2">
    <source>
        <dbReference type="Proteomes" id="UP000268908"/>
    </source>
</evidence>
<evidence type="ECO:0000313" key="1">
    <source>
        <dbReference type="EMBL" id="RLJ63637.1"/>
    </source>
</evidence>
<dbReference type="Proteomes" id="UP000268908">
    <property type="component" value="Unassembled WGS sequence"/>
</dbReference>
<gene>
    <name evidence="1" type="ORF">DFR35_2267</name>
</gene>
<name>A0A497XAP9_9PROT</name>
<dbReference type="OrthoDB" id="8566293at2"/>
<sequence>MTLDRARELLARQVSFGGGYQRNGARLVLAEVAHEHGQAAVDRLIIELGLDSVFGFAVGEHFTIPGQK</sequence>
<reference evidence="1 2" key="1">
    <citation type="submission" date="2018-10" db="EMBL/GenBank/DDBJ databases">
        <title>Genomic Encyclopedia of Type Strains, Phase IV (KMG-IV): sequencing the most valuable type-strain genomes for metagenomic binning, comparative biology and taxonomic classification.</title>
        <authorList>
            <person name="Goeker M."/>
        </authorList>
    </citation>
    <scope>NUCLEOTIDE SEQUENCE [LARGE SCALE GENOMIC DNA]</scope>
    <source>
        <strain evidence="1 2">DSM 26916</strain>
    </source>
</reference>
<organism evidence="1 2">
    <name type="scientific">Sulfurisoma sediminicola</name>
    <dbReference type="NCBI Taxonomy" id="1381557"/>
    <lineage>
        <taxon>Bacteria</taxon>
        <taxon>Pseudomonadati</taxon>
        <taxon>Pseudomonadota</taxon>
        <taxon>Betaproteobacteria</taxon>
        <taxon>Nitrosomonadales</taxon>
        <taxon>Sterolibacteriaceae</taxon>
        <taxon>Sulfurisoma</taxon>
    </lineage>
</organism>
<proteinExistence type="predicted"/>
<dbReference type="RefSeq" id="WP_121242451.1">
    <property type="nucleotide sequence ID" value="NZ_BHVV01000003.1"/>
</dbReference>
<keyword evidence="2" id="KW-1185">Reference proteome</keyword>
<comment type="caution">
    <text evidence="1">The sequence shown here is derived from an EMBL/GenBank/DDBJ whole genome shotgun (WGS) entry which is preliminary data.</text>
</comment>
<dbReference type="AlphaFoldDB" id="A0A497XAP9"/>
<accession>A0A497XAP9</accession>
<dbReference type="EMBL" id="RCCI01000006">
    <property type="protein sequence ID" value="RLJ63637.1"/>
    <property type="molecule type" value="Genomic_DNA"/>
</dbReference>
<protein>
    <submittedName>
        <fullName evidence="1">Uncharacterized protein</fullName>
    </submittedName>
</protein>